<dbReference type="SUPFAM" id="SSF46689">
    <property type="entry name" value="Homeodomain-like"/>
    <property type="match status" value="1"/>
</dbReference>
<dbReference type="OrthoDB" id="8478851at2"/>
<feature type="domain" description="HTH tetR-type" evidence="3">
    <location>
        <begin position="2"/>
        <end position="62"/>
    </location>
</feature>
<dbReference type="Pfam" id="PF00440">
    <property type="entry name" value="TetR_N"/>
    <property type="match status" value="1"/>
</dbReference>
<dbReference type="Proteomes" id="UP000429229">
    <property type="component" value="Unassembled WGS sequence"/>
</dbReference>
<sequence>MDERARQIAAAGYAVINRYGLKRASMADIAEEAGVSRQTVYNVFPNREALLVGVVTYHFDSRWEALWAAAKPDDDRRHRFEALLEHLLIQPWKQMQAMPNSEELEIEVKSALETHLAGVQAETQRRLCEFLLPYEDILQARGTSSQGLGQMLHHSLIGLKMCSSCPNDLESTTSTMLACLMALTEDAG</sequence>
<dbReference type="InterPro" id="IPR050109">
    <property type="entry name" value="HTH-type_TetR-like_transc_reg"/>
</dbReference>
<dbReference type="Gene3D" id="1.10.357.10">
    <property type="entry name" value="Tetracycline Repressor, domain 2"/>
    <property type="match status" value="1"/>
</dbReference>
<dbReference type="PROSITE" id="PS50977">
    <property type="entry name" value="HTH_TETR_2"/>
    <property type="match status" value="1"/>
</dbReference>
<dbReference type="GO" id="GO:0003700">
    <property type="term" value="F:DNA-binding transcription factor activity"/>
    <property type="evidence" value="ECO:0007669"/>
    <property type="project" value="TreeGrafter"/>
</dbReference>
<evidence type="ECO:0000259" key="3">
    <source>
        <dbReference type="PROSITE" id="PS50977"/>
    </source>
</evidence>
<dbReference type="EMBL" id="WTYR01000001">
    <property type="protein sequence ID" value="MXP08984.1"/>
    <property type="molecule type" value="Genomic_DNA"/>
</dbReference>
<evidence type="ECO:0000256" key="1">
    <source>
        <dbReference type="ARBA" id="ARBA00023125"/>
    </source>
</evidence>
<organism evidence="4 5">
    <name type="scientific">Alteriqipengyuania halimionae</name>
    <dbReference type="NCBI Taxonomy" id="1926630"/>
    <lineage>
        <taxon>Bacteria</taxon>
        <taxon>Pseudomonadati</taxon>
        <taxon>Pseudomonadota</taxon>
        <taxon>Alphaproteobacteria</taxon>
        <taxon>Sphingomonadales</taxon>
        <taxon>Erythrobacteraceae</taxon>
        <taxon>Alteriqipengyuania</taxon>
    </lineage>
</organism>
<comment type="caution">
    <text evidence="4">The sequence shown here is derived from an EMBL/GenBank/DDBJ whole genome shotgun (WGS) entry which is preliminary data.</text>
</comment>
<proteinExistence type="predicted"/>
<dbReference type="InterPro" id="IPR001647">
    <property type="entry name" value="HTH_TetR"/>
</dbReference>
<gene>
    <name evidence="4" type="ORF">GRI68_02175</name>
</gene>
<dbReference type="PANTHER" id="PTHR30055:SF153">
    <property type="entry name" value="HTH-TYPE TRANSCRIPTIONAL REPRESSOR RV3405C"/>
    <property type="match status" value="1"/>
</dbReference>
<dbReference type="AlphaFoldDB" id="A0A6I4U147"/>
<evidence type="ECO:0000256" key="2">
    <source>
        <dbReference type="PROSITE-ProRule" id="PRU00335"/>
    </source>
</evidence>
<evidence type="ECO:0000313" key="4">
    <source>
        <dbReference type="EMBL" id="MXP08984.1"/>
    </source>
</evidence>
<dbReference type="RefSeq" id="WP_160615488.1">
    <property type="nucleotide sequence ID" value="NZ_WTYR01000001.1"/>
</dbReference>
<name>A0A6I4U147_9SPHN</name>
<keyword evidence="1 2" id="KW-0238">DNA-binding</keyword>
<keyword evidence="5" id="KW-1185">Reference proteome</keyword>
<dbReference type="PANTHER" id="PTHR30055">
    <property type="entry name" value="HTH-TYPE TRANSCRIPTIONAL REGULATOR RUTR"/>
    <property type="match status" value="1"/>
</dbReference>
<evidence type="ECO:0000313" key="5">
    <source>
        <dbReference type="Proteomes" id="UP000429229"/>
    </source>
</evidence>
<dbReference type="InterPro" id="IPR009057">
    <property type="entry name" value="Homeodomain-like_sf"/>
</dbReference>
<protein>
    <submittedName>
        <fullName evidence="4">TetR family transcriptional regulator</fullName>
    </submittedName>
</protein>
<feature type="DNA-binding region" description="H-T-H motif" evidence="2">
    <location>
        <begin position="25"/>
        <end position="44"/>
    </location>
</feature>
<reference evidence="4 5" key="1">
    <citation type="submission" date="2019-12" db="EMBL/GenBank/DDBJ databases">
        <title>Genomic-based taxomic classification of the family Erythrobacteraceae.</title>
        <authorList>
            <person name="Xu L."/>
        </authorList>
    </citation>
    <scope>NUCLEOTIDE SEQUENCE [LARGE SCALE GENOMIC DNA]</scope>
    <source>
        <strain evidence="4 5">LMG 29519</strain>
    </source>
</reference>
<accession>A0A6I4U147</accession>
<dbReference type="GO" id="GO:0000976">
    <property type="term" value="F:transcription cis-regulatory region binding"/>
    <property type="evidence" value="ECO:0007669"/>
    <property type="project" value="TreeGrafter"/>
</dbReference>